<dbReference type="KEGG" id="cyj:Cyan7822_0633"/>
<dbReference type="EMBL" id="CP002198">
    <property type="protein sequence ID" value="ADN12669.1"/>
    <property type="molecule type" value="Genomic_DNA"/>
</dbReference>
<dbReference type="eggNOG" id="COG5464">
    <property type="taxonomic scope" value="Bacteria"/>
</dbReference>
<dbReference type="RefSeq" id="WP_013320779.1">
    <property type="nucleotide sequence ID" value="NC_014501.1"/>
</dbReference>
<dbReference type="PANTHER" id="PTHR35586:SF1">
    <property type="entry name" value="SLL1691 PROTEIN"/>
    <property type="match status" value="1"/>
</dbReference>
<dbReference type="HOGENOM" id="CLU_069065_6_1_3"/>
<dbReference type="Pfam" id="PF14261">
    <property type="entry name" value="DUF4351"/>
    <property type="match status" value="1"/>
</dbReference>
<evidence type="ECO:0000313" key="2">
    <source>
        <dbReference type="EMBL" id="ADN12669.1"/>
    </source>
</evidence>
<evidence type="ECO:0000313" key="3">
    <source>
        <dbReference type="Proteomes" id="UP000008206"/>
    </source>
</evidence>
<protein>
    <recommendedName>
        <fullName evidence="1">DUF4351 domain-containing protein</fullName>
    </recommendedName>
</protein>
<dbReference type="STRING" id="497965.Cyan7822_0633"/>
<dbReference type="Proteomes" id="UP000008206">
    <property type="component" value="Chromosome"/>
</dbReference>
<keyword evidence="3" id="KW-1185">Reference proteome</keyword>
<dbReference type="AlphaFoldDB" id="E0U9H7"/>
<evidence type="ECO:0000259" key="1">
    <source>
        <dbReference type="Pfam" id="PF14261"/>
    </source>
</evidence>
<dbReference type="InterPro" id="IPR025587">
    <property type="entry name" value="DUF4351"/>
</dbReference>
<sequence length="86" mass="9951">MRESVTYQDILQKGQKQGERIGLQLGLQQGKLELVMRLLTRRFGKIPREQEDKMNQLSTVQIEDLAEALLDFQSMSDLVSWLDNNS</sequence>
<dbReference type="PANTHER" id="PTHR35586">
    <property type="entry name" value="SLL1691 PROTEIN"/>
    <property type="match status" value="1"/>
</dbReference>
<name>E0U9H7_GLOV7</name>
<accession>E0U9H7</accession>
<gene>
    <name evidence="2" type="ordered locus">Cyan7822_0633</name>
</gene>
<feature type="domain" description="DUF4351" evidence="1">
    <location>
        <begin position="26"/>
        <end position="82"/>
    </location>
</feature>
<organism evidence="2 3">
    <name type="scientific">Gloeothece verrucosa (strain PCC 7822)</name>
    <name type="common">Cyanothece sp. (strain PCC 7822)</name>
    <dbReference type="NCBI Taxonomy" id="497965"/>
    <lineage>
        <taxon>Bacteria</taxon>
        <taxon>Bacillati</taxon>
        <taxon>Cyanobacteriota</taxon>
        <taxon>Cyanophyceae</taxon>
        <taxon>Oscillatoriophycideae</taxon>
        <taxon>Chroococcales</taxon>
        <taxon>Aphanothecaceae</taxon>
        <taxon>Gloeothece</taxon>
        <taxon>Gloeothece verrucosa</taxon>
    </lineage>
</organism>
<reference evidence="3" key="1">
    <citation type="journal article" date="2011" name="MBio">
        <title>Novel metabolic attributes of the genus Cyanothece, comprising a group of unicellular nitrogen-fixing Cyanobacteria.</title>
        <authorList>
            <person name="Bandyopadhyay A."/>
            <person name="Elvitigala T."/>
            <person name="Welsh E."/>
            <person name="Stockel J."/>
            <person name="Liberton M."/>
            <person name="Min H."/>
            <person name="Sherman L.A."/>
            <person name="Pakrasi H.B."/>
        </authorList>
    </citation>
    <scope>NUCLEOTIDE SEQUENCE [LARGE SCALE GENOMIC DNA]</scope>
    <source>
        <strain evidence="3">PCC 7822</strain>
    </source>
</reference>
<proteinExistence type="predicted"/>
<dbReference type="OrthoDB" id="444889at2"/>